<dbReference type="PANTHER" id="PTHR37900">
    <property type="match status" value="1"/>
</dbReference>
<sequence length="69" mass="8115">MSVRTWMLMSLVRLMACLVLEPASSISTILYYSHLLPQSLTLLRMVRHEMLDQENFLFNLIISFMTCFN</sequence>
<organism evidence="2 3">
    <name type="scientific">Acacia crassicarpa</name>
    <name type="common">northern wattle</name>
    <dbReference type="NCBI Taxonomy" id="499986"/>
    <lineage>
        <taxon>Eukaryota</taxon>
        <taxon>Viridiplantae</taxon>
        <taxon>Streptophyta</taxon>
        <taxon>Embryophyta</taxon>
        <taxon>Tracheophyta</taxon>
        <taxon>Spermatophyta</taxon>
        <taxon>Magnoliopsida</taxon>
        <taxon>eudicotyledons</taxon>
        <taxon>Gunneridae</taxon>
        <taxon>Pentapetalae</taxon>
        <taxon>rosids</taxon>
        <taxon>fabids</taxon>
        <taxon>Fabales</taxon>
        <taxon>Fabaceae</taxon>
        <taxon>Caesalpinioideae</taxon>
        <taxon>mimosoid clade</taxon>
        <taxon>Acacieae</taxon>
        <taxon>Acacia</taxon>
    </lineage>
</organism>
<keyword evidence="3" id="KW-1185">Reference proteome</keyword>
<keyword evidence="1" id="KW-0732">Signal</keyword>
<evidence type="ECO:0000313" key="2">
    <source>
        <dbReference type="EMBL" id="KAK4283738.1"/>
    </source>
</evidence>
<evidence type="ECO:0000256" key="1">
    <source>
        <dbReference type="SAM" id="SignalP"/>
    </source>
</evidence>
<proteinExistence type="predicted"/>
<feature type="signal peptide" evidence="1">
    <location>
        <begin position="1"/>
        <end position="25"/>
    </location>
</feature>
<protein>
    <recommendedName>
        <fullName evidence="4">Secreted protein</fullName>
    </recommendedName>
</protein>
<accession>A0AAE1N5M9</accession>
<dbReference type="PANTHER" id="PTHR37900:SF5">
    <property type="entry name" value="OS02G0159250 PROTEIN"/>
    <property type="match status" value="1"/>
</dbReference>
<name>A0AAE1N5M9_9FABA</name>
<evidence type="ECO:0008006" key="4">
    <source>
        <dbReference type="Google" id="ProtNLM"/>
    </source>
</evidence>
<gene>
    <name evidence="2" type="ORF">QN277_000660</name>
</gene>
<feature type="chain" id="PRO_5042183403" description="Secreted protein" evidence="1">
    <location>
        <begin position="26"/>
        <end position="69"/>
    </location>
</feature>
<dbReference type="Proteomes" id="UP001293593">
    <property type="component" value="Unassembled WGS sequence"/>
</dbReference>
<reference evidence="2" key="1">
    <citation type="submission" date="2023-10" db="EMBL/GenBank/DDBJ databases">
        <title>Chromosome-level genome of the transformable northern wattle, Acacia crassicarpa.</title>
        <authorList>
            <person name="Massaro I."/>
            <person name="Sinha N.R."/>
            <person name="Poethig S."/>
            <person name="Leichty A.R."/>
        </authorList>
    </citation>
    <scope>NUCLEOTIDE SEQUENCE</scope>
    <source>
        <strain evidence="2">Acra3RX</strain>
        <tissue evidence="2">Leaf</tissue>
    </source>
</reference>
<evidence type="ECO:0000313" key="3">
    <source>
        <dbReference type="Proteomes" id="UP001293593"/>
    </source>
</evidence>
<dbReference type="EMBL" id="JAWXYG010000001">
    <property type="protein sequence ID" value="KAK4283738.1"/>
    <property type="molecule type" value="Genomic_DNA"/>
</dbReference>
<dbReference type="AlphaFoldDB" id="A0AAE1N5M9"/>
<comment type="caution">
    <text evidence="2">The sequence shown here is derived from an EMBL/GenBank/DDBJ whole genome shotgun (WGS) entry which is preliminary data.</text>
</comment>